<evidence type="ECO:0000313" key="9">
    <source>
        <dbReference type="WBParaSite" id="scaffold6922_cov210.g11459"/>
    </source>
</evidence>
<dbReference type="CDD" id="cd03426">
    <property type="entry name" value="NUDIX_CoAse_Nudt7"/>
    <property type="match status" value="1"/>
</dbReference>
<protein>
    <submittedName>
        <fullName evidence="9">Nudix hydrolase domain-containing protein</fullName>
    </submittedName>
</protein>
<feature type="compositionally biased region" description="Basic residues" evidence="6">
    <location>
        <begin position="7"/>
        <end position="17"/>
    </location>
</feature>
<dbReference type="PROSITE" id="PS51462">
    <property type="entry name" value="NUDIX"/>
    <property type="match status" value="1"/>
</dbReference>
<dbReference type="GO" id="GO:0003729">
    <property type="term" value="F:mRNA binding"/>
    <property type="evidence" value="ECO:0007669"/>
    <property type="project" value="TreeGrafter"/>
</dbReference>
<proteinExistence type="inferred from homology"/>
<reference evidence="9" key="1">
    <citation type="submission" date="2022-11" db="UniProtKB">
        <authorList>
            <consortium name="WormBaseParasite"/>
        </authorList>
    </citation>
    <scope>IDENTIFICATION</scope>
</reference>
<keyword evidence="3" id="KW-0378">Hydrolase</keyword>
<dbReference type="GO" id="GO:0010945">
    <property type="term" value="F:coenzyme A diphosphatase activity"/>
    <property type="evidence" value="ECO:0007669"/>
    <property type="project" value="InterPro"/>
</dbReference>
<dbReference type="Pfam" id="PF00293">
    <property type="entry name" value="NUDIX"/>
    <property type="match status" value="1"/>
</dbReference>
<keyword evidence="5" id="KW-0175">Coiled coil</keyword>
<dbReference type="GO" id="GO:0000445">
    <property type="term" value="C:THO complex part of transcription export complex"/>
    <property type="evidence" value="ECO:0007669"/>
    <property type="project" value="TreeGrafter"/>
</dbReference>
<dbReference type="GO" id="GO:0006406">
    <property type="term" value="P:mRNA export from nucleus"/>
    <property type="evidence" value="ECO:0007669"/>
    <property type="project" value="TreeGrafter"/>
</dbReference>
<feature type="domain" description="Nudix hydrolase" evidence="7">
    <location>
        <begin position="280"/>
        <end position="438"/>
    </location>
</feature>
<organism evidence="8 9">
    <name type="scientific">Meloidogyne javanica</name>
    <name type="common">Root-knot nematode worm</name>
    <dbReference type="NCBI Taxonomy" id="6303"/>
    <lineage>
        <taxon>Eukaryota</taxon>
        <taxon>Metazoa</taxon>
        <taxon>Ecdysozoa</taxon>
        <taxon>Nematoda</taxon>
        <taxon>Chromadorea</taxon>
        <taxon>Rhabditida</taxon>
        <taxon>Tylenchina</taxon>
        <taxon>Tylenchomorpha</taxon>
        <taxon>Tylenchoidea</taxon>
        <taxon>Meloidogynidae</taxon>
        <taxon>Meloidogyninae</taxon>
        <taxon>Meloidogyne</taxon>
        <taxon>Meloidogyne incognita group</taxon>
    </lineage>
</organism>
<feature type="region of interest" description="Disordered" evidence="6">
    <location>
        <begin position="1"/>
        <end position="20"/>
    </location>
</feature>
<feature type="coiled-coil region" evidence="5">
    <location>
        <begin position="163"/>
        <end position="214"/>
    </location>
</feature>
<evidence type="ECO:0000313" key="8">
    <source>
        <dbReference type="Proteomes" id="UP000887561"/>
    </source>
</evidence>
<accession>A0A915MZT1</accession>
<comment type="similarity">
    <text evidence="2">Belongs to the THOC5 family.</text>
</comment>
<dbReference type="InterPro" id="IPR045121">
    <property type="entry name" value="CoAse"/>
</dbReference>
<sequence length="488" mass="55107">MAPSSSKRSKSSSKSKHNALSSASLRNFFKLEDELSKHLDTDKVCDDVRKLLAEIRSNLNSNQDKHPTHSKSSHERSSALILAVKLRNMNRLFTFRNKQANTKLAEVRQKVEDHYLSLQNVSSEIAHMKKNIETCLDFRADIYDIDLVNFEELSSNSKEMTDNHDKEEKLDDHQLFLQRLNNELNERKGLLSNLNELEGRKSALLSDIKGKEQRLSQIGPKIVSIKKMAEPLLDLLGSFSNAKTTCEPLFARRENFRKFIPQPTLQNELNPLLTPPSTVVKKFATMVILVDFPNGGKEKAGTYVLLTHRAAKMKKHANEISVPGGENFINILGSFGAVESCESLEEAALREVEEEIGLRGEYLKVWGELPPILFRNSSGVTTPFVSSLTDCNTSTSLCSKLVLQEDEVQGVFLVSLSELFDQRRFTSFRMKAPLRDGLPFFYKLPVFVVENVIPLIPSSTEERAPNRRVIWGITAITLNEALNCIFPQ</sequence>
<evidence type="ECO:0000256" key="2">
    <source>
        <dbReference type="ARBA" id="ARBA00008044"/>
    </source>
</evidence>
<dbReference type="SUPFAM" id="SSF55811">
    <property type="entry name" value="Nudix"/>
    <property type="match status" value="1"/>
</dbReference>
<name>A0A915MZT1_MELJA</name>
<keyword evidence="4" id="KW-0539">Nucleus</keyword>
<dbReference type="InterPro" id="IPR020084">
    <property type="entry name" value="NUDIX_hydrolase_CS"/>
</dbReference>
<evidence type="ECO:0000259" key="7">
    <source>
        <dbReference type="PROSITE" id="PS51462"/>
    </source>
</evidence>
<dbReference type="PROSITE" id="PS00893">
    <property type="entry name" value="NUDIX_BOX"/>
    <property type="match status" value="1"/>
</dbReference>
<evidence type="ECO:0000256" key="4">
    <source>
        <dbReference type="ARBA" id="ARBA00023242"/>
    </source>
</evidence>
<dbReference type="Gene3D" id="3.90.79.10">
    <property type="entry name" value="Nucleoside Triphosphate Pyrophosphohydrolase"/>
    <property type="match status" value="1"/>
</dbReference>
<dbReference type="InterPro" id="IPR000086">
    <property type="entry name" value="NUDIX_hydrolase_dom"/>
</dbReference>
<evidence type="ECO:0000256" key="5">
    <source>
        <dbReference type="SAM" id="Coils"/>
    </source>
</evidence>
<dbReference type="PANTHER" id="PTHR13375:SF3">
    <property type="entry name" value="THO COMPLEX SUBUNIT 5 HOMOLOG"/>
    <property type="match status" value="1"/>
</dbReference>
<evidence type="ECO:0000256" key="3">
    <source>
        <dbReference type="ARBA" id="ARBA00022801"/>
    </source>
</evidence>
<dbReference type="InterPro" id="IPR019163">
    <property type="entry name" value="THO_Thoc5"/>
</dbReference>
<dbReference type="AlphaFoldDB" id="A0A915MZT1"/>
<keyword evidence="8" id="KW-1185">Reference proteome</keyword>
<evidence type="ECO:0000256" key="6">
    <source>
        <dbReference type="SAM" id="MobiDB-lite"/>
    </source>
</evidence>
<comment type="subcellular location">
    <subcellularLocation>
        <location evidence="1">Nucleus</location>
    </subcellularLocation>
</comment>
<dbReference type="InterPro" id="IPR015797">
    <property type="entry name" value="NUDIX_hydrolase-like_dom_sf"/>
</dbReference>
<dbReference type="Pfam" id="PF09766">
    <property type="entry name" value="FmiP_Thoc5"/>
    <property type="match status" value="1"/>
</dbReference>
<dbReference type="WBParaSite" id="scaffold6922_cov210.g11459">
    <property type="protein sequence ID" value="scaffold6922_cov210.g11459"/>
    <property type="gene ID" value="scaffold6922_cov210.g11459"/>
</dbReference>
<evidence type="ECO:0000256" key="1">
    <source>
        <dbReference type="ARBA" id="ARBA00004123"/>
    </source>
</evidence>
<dbReference type="PANTHER" id="PTHR13375">
    <property type="entry name" value="FMS INTERACTING PROTEIN"/>
    <property type="match status" value="1"/>
</dbReference>
<dbReference type="Proteomes" id="UP000887561">
    <property type="component" value="Unplaced"/>
</dbReference>